<dbReference type="EMBL" id="KL584711">
    <property type="protein sequence ID" value="KEQ72321.1"/>
    <property type="molecule type" value="Genomic_DNA"/>
</dbReference>
<feature type="region of interest" description="Disordered" evidence="1">
    <location>
        <begin position="308"/>
        <end position="376"/>
    </location>
</feature>
<evidence type="ECO:0000313" key="2">
    <source>
        <dbReference type="EMBL" id="KEQ72321.1"/>
    </source>
</evidence>
<organism evidence="2 3">
    <name type="scientific">Aureobasidium namibiae CBS 147.97</name>
    <dbReference type="NCBI Taxonomy" id="1043004"/>
    <lineage>
        <taxon>Eukaryota</taxon>
        <taxon>Fungi</taxon>
        <taxon>Dikarya</taxon>
        <taxon>Ascomycota</taxon>
        <taxon>Pezizomycotina</taxon>
        <taxon>Dothideomycetes</taxon>
        <taxon>Dothideomycetidae</taxon>
        <taxon>Dothideales</taxon>
        <taxon>Saccotheciaceae</taxon>
        <taxon>Aureobasidium</taxon>
    </lineage>
</organism>
<reference evidence="2 3" key="1">
    <citation type="journal article" date="2014" name="BMC Genomics">
        <title>Genome sequencing of four Aureobasidium pullulans varieties: biotechnological potential, stress tolerance, and description of new species.</title>
        <authorList>
            <person name="Gostin Ar C."/>
            <person name="Ohm R.A."/>
            <person name="Kogej T."/>
            <person name="Sonjak S."/>
            <person name="Turk M."/>
            <person name="Zajc J."/>
            <person name="Zalar P."/>
            <person name="Grube M."/>
            <person name="Sun H."/>
            <person name="Han J."/>
            <person name="Sharma A."/>
            <person name="Chiniquy J."/>
            <person name="Ngan C.Y."/>
            <person name="Lipzen A."/>
            <person name="Barry K."/>
            <person name="Grigoriev I.V."/>
            <person name="Gunde-Cimerman N."/>
        </authorList>
    </citation>
    <scope>NUCLEOTIDE SEQUENCE [LARGE SCALE GENOMIC DNA]</scope>
    <source>
        <strain evidence="2 3">CBS 147.97</strain>
    </source>
</reference>
<protein>
    <submittedName>
        <fullName evidence="2">Uncharacterized protein</fullName>
    </submittedName>
</protein>
<dbReference type="AlphaFoldDB" id="A0A074XCG6"/>
<feature type="compositionally biased region" description="Polar residues" evidence="1">
    <location>
        <begin position="88"/>
        <end position="98"/>
    </location>
</feature>
<feature type="compositionally biased region" description="Basic and acidic residues" evidence="1">
    <location>
        <begin position="357"/>
        <end position="369"/>
    </location>
</feature>
<dbReference type="HOGENOM" id="CLU_581350_0_0_1"/>
<proteinExistence type="predicted"/>
<dbReference type="RefSeq" id="XP_013426684.1">
    <property type="nucleotide sequence ID" value="XM_013571230.1"/>
</dbReference>
<evidence type="ECO:0000313" key="3">
    <source>
        <dbReference type="Proteomes" id="UP000027730"/>
    </source>
</evidence>
<dbReference type="OrthoDB" id="3832030at2759"/>
<name>A0A074XCG6_9PEZI</name>
<feature type="region of interest" description="Disordered" evidence="1">
    <location>
        <begin position="88"/>
        <end position="127"/>
    </location>
</feature>
<dbReference type="Proteomes" id="UP000027730">
    <property type="component" value="Unassembled WGS sequence"/>
</dbReference>
<evidence type="ECO:0000256" key="1">
    <source>
        <dbReference type="SAM" id="MobiDB-lite"/>
    </source>
</evidence>
<feature type="compositionally biased region" description="Polar residues" evidence="1">
    <location>
        <begin position="106"/>
        <end position="127"/>
    </location>
</feature>
<accession>A0A074XCG6</accession>
<sequence>MKLTCFSWLDCQHTITHDESGTRMGIAEIMNPSNQPIDQKMATFPCPACTDPDANQDGVGIRPRVQEASTALTAPGLTVPAVMQNNTLNPNVSEFRPSTRQRDDSVNNSFRATGRDSSMTGTGAPTRYISQNMGGTVYFLRAIDSDHEDPQQELMQQSFPSTANQVPMQQSFPSYANHELMQHPFPSSAITNYDRRNMHLTQPMVTTARGAHKSGNPCPDGCGWCHWHYARWCHEDPATCYQAQQAITAAFYAHSEWKYAPMGWNAAHESCTVKEMGTSNQATSKNFKPPTTAERNIRRSRRRCMRMKQNMKDTEDEQREKRAEMSTQEDIRDSIKSHRRHVMEEEEEEAEVAVSTETERNHRREERESYGTSSFYHLPPDHLTVLQLQLRGPNGTPPSVMIALSILPIRCATHAIPHTVCRHPPSPRETPLETTRSRPETHTSVACLHTQFHTAAAAQASSRVPSLALR</sequence>
<dbReference type="STRING" id="1043004.A0A074XCG6"/>
<feature type="compositionally biased region" description="Basic and acidic residues" evidence="1">
    <location>
        <begin position="310"/>
        <end position="336"/>
    </location>
</feature>
<gene>
    <name evidence="2" type="ORF">M436DRAFT_64336</name>
</gene>
<keyword evidence="3" id="KW-1185">Reference proteome</keyword>
<dbReference type="GeneID" id="25413675"/>